<reference evidence="2" key="1">
    <citation type="submission" date="2023-07" db="EMBL/GenBank/DDBJ databases">
        <authorList>
            <consortium name="CYATHOMIX"/>
        </authorList>
    </citation>
    <scope>NUCLEOTIDE SEQUENCE</scope>
    <source>
        <strain evidence="2">N/A</strain>
    </source>
</reference>
<name>A0AA36GTV8_CYLNA</name>
<evidence type="ECO:0000256" key="1">
    <source>
        <dbReference type="SAM" id="SignalP"/>
    </source>
</evidence>
<comment type="caution">
    <text evidence="2">The sequence shown here is derived from an EMBL/GenBank/DDBJ whole genome shotgun (WGS) entry which is preliminary data.</text>
</comment>
<proteinExistence type="predicted"/>
<feature type="signal peptide" evidence="1">
    <location>
        <begin position="1"/>
        <end position="19"/>
    </location>
</feature>
<accession>A0AA36GTV8</accession>
<gene>
    <name evidence="2" type="ORF">CYNAS_LOCUS10063</name>
</gene>
<dbReference type="InterPro" id="IPR045860">
    <property type="entry name" value="Snake_toxin-like_sf"/>
</dbReference>
<keyword evidence="1" id="KW-0732">Signal</keyword>
<dbReference type="AlphaFoldDB" id="A0AA36GTV8"/>
<organism evidence="2 3">
    <name type="scientific">Cylicocyclus nassatus</name>
    <name type="common">Nematode worm</name>
    <dbReference type="NCBI Taxonomy" id="53992"/>
    <lineage>
        <taxon>Eukaryota</taxon>
        <taxon>Metazoa</taxon>
        <taxon>Ecdysozoa</taxon>
        <taxon>Nematoda</taxon>
        <taxon>Chromadorea</taxon>
        <taxon>Rhabditida</taxon>
        <taxon>Rhabditina</taxon>
        <taxon>Rhabditomorpha</taxon>
        <taxon>Strongyloidea</taxon>
        <taxon>Strongylidae</taxon>
        <taxon>Cylicocyclus</taxon>
    </lineage>
</organism>
<feature type="chain" id="PRO_5041368136" evidence="1">
    <location>
        <begin position="20"/>
        <end position="91"/>
    </location>
</feature>
<protein>
    <submittedName>
        <fullName evidence="2">Uncharacterized protein</fullName>
    </submittedName>
</protein>
<evidence type="ECO:0000313" key="2">
    <source>
        <dbReference type="EMBL" id="CAJ0598080.1"/>
    </source>
</evidence>
<sequence>MFSFVHVVLLVAIIARTQALECYQGVASGYSPVTRQQCPRGAGFCYTITLNYAPKRYGCGFGSCKEKGCEALGDYGMGTICCCASNLCNRN</sequence>
<dbReference type="SUPFAM" id="SSF57302">
    <property type="entry name" value="Snake toxin-like"/>
    <property type="match status" value="1"/>
</dbReference>
<dbReference type="EMBL" id="CATQJL010000223">
    <property type="protein sequence ID" value="CAJ0598080.1"/>
    <property type="molecule type" value="Genomic_DNA"/>
</dbReference>
<keyword evidence="3" id="KW-1185">Reference proteome</keyword>
<evidence type="ECO:0000313" key="3">
    <source>
        <dbReference type="Proteomes" id="UP001176961"/>
    </source>
</evidence>
<dbReference type="Proteomes" id="UP001176961">
    <property type="component" value="Unassembled WGS sequence"/>
</dbReference>